<name>D8MST9_ERWBE</name>
<dbReference type="KEGG" id="ebi:EbC_23650"/>
<dbReference type="STRING" id="634500.EbC_23650"/>
<keyword evidence="2" id="KW-1185">Reference proteome</keyword>
<dbReference type="AlphaFoldDB" id="D8MST9"/>
<accession>D8MST9</accession>
<dbReference type="HOGENOM" id="CLU_3309411_0_0_6"/>
<evidence type="ECO:0000313" key="1">
    <source>
        <dbReference type="EMBL" id="CAX59896.1"/>
    </source>
</evidence>
<reference evidence="1 2" key="1">
    <citation type="journal article" date="2010" name="BMC Genomics">
        <title>Genome comparison of the epiphytic bacteria Erwinia billingiae and E. tasmaniensis with the pear pathogen E. pyrifoliae.</title>
        <authorList>
            <person name="Kube M."/>
            <person name="Migdoll A.M."/>
            <person name="Gehring I."/>
            <person name="Heitmann K."/>
            <person name="Mayer Y."/>
            <person name="Kuhl H."/>
            <person name="Knaust F."/>
            <person name="Geider K."/>
            <person name="Reinhardt R."/>
        </authorList>
    </citation>
    <scope>NUCLEOTIDE SEQUENCE [LARGE SCALE GENOMIC DNA]</scope>
    <source>
        <strain evidence="1 2">Eb661</strain>
    </source>
</reference>
<dbReference type="EMBL" id="FP236843">
    <property type="protein sequence ID" value="CAX59896.1"/>
    <property type="molecule type" value="Genomic_DNA"/>
</dbReference>
<gene>
    <name evidence="1" type="ordered locus">EbC_23650</name>
</gene>
<proteinExistence type="predicted"/>
<evidence type="ECO:0000313" key="2">
    <source>
        <dbReference type="Proteomes" id="UP000008793"/>
    </source>
</evidence>
<protein>
    <submittedName>
        <fullName evidence="1">Uncharacterized protein</fullName>
    </submittedName>
</protein>
<organism evidence="2">
    <name type="scientific">Erwinia billingiae (strain Eb661)</name>
    <dbReference type="NCBI Taxonomy" id="634500"/>
    <lineage>
        <taxon>Bacteria</taxon>
        <taxon>Pseudomonadati</taxon>
        <taxon>Pseudomonadota</taxon>
        <taxon>Gammaproteobacteria</taxon>
        <taxon>Enterobacterales</taxon>
        <taxon>Erwiniaceae</taxon>
        <taxon>Erwinia</taxon>
    </lineage>
</organism>
<sequence length="39" mass="4534">MKERFCKGKSSDEVIVPESWGLSELQRSFIDSMIDKKTK</sequence>
<dbReference type="Proteomes" id="UP000008793">
    <property type="component" value="Chromosome"/>
</dbReference>